<dbReference type="GO" id="GO:0000155">
    <property type="term" value="F:phosphorelay sensor kinase activity"/>
    <property type="evidence" value="ECO:0007669"/>
    <property type="project" value="InterPro"/>
</dbReference>
<evidence type="ECO:0000259" key="12">
    <source>
        <dbReference type="PROSITE" id="PS50109"/>
    </source>
</evidence>
<feature type="domain" description="HAMP" evidence="13">
    <location>
        <begin position="196"/>
        <end position="249"/>
    </location>
</feature>
<evidence type="ECO:0000256" key="2">
    <source>
        <dbReference type="ARBA" id="ARBA00004236"/>
    </source>
</evidence>
<dbReference type="PROSITE" id="PS50885">
    <property type="entry name" value="HAMP"/>
    <property type="match status" value="1"/>
</dbReference>
<dbReference type="SMART" id="SM00304">
    <property type="entry name" value="HAMP"/>
    <property type="match status" value="1"/>
</dbReference>
<dbReference type="EMBL" id="QGSV01000156">
    <property type="protein sequence ID" value="PWU48543.1"/>
    <property type="molecule type" value="Genomic_DNA"/>
</dbReference>
<dbReference type="Pfam" id="PF00672">
    <property type="entry name" value="HAMP"/>
    <property type="match status" value="1"/>
</dbReference>
<dbReference type="RefSeq" id="WP_109944704.1">
    <property type="nucleotide sequence ID" value="NZ_QGGF01000199.1"/>
</dbReference>
<organism evidence="14 15">
    <name type="scientific">Micromonospora globispora</name>
    <dbReference type="NCBI Taxonomy" id="1450148"/>
    <lineage>
        <taxon>Bacteria</taxon>
        <taxon>Bacillati</taxon>
        <taxon>Actinomycetota</taxon>
        <taxon>Actinomycetes</taxon>
        <taxon>Micromonosporales</taxon>
        <taxon>Micromonosporaceae</taxon>
        <taxon>Micromonospora</taxon>
    </lineage>
</organism>
<evidence type="ECO:0000313" key="15">
    <source>
        <dbReference type="Proteomes" id="UP000245683"/>
    </source>
</evidence>
<name>A0A317K5W3_9ACTN</name>
<evidence type="ECO:0000256" key="6">
    <source>
        <dbReference type="ARBA" id="ARBA00022692"/>
    </source>
</evidence>
<comment type="catalytic activity">
    <reaction evidence="1">
        <text>ATP + protein L-histidine = ADP + protein N-phospho-L-histidine.</text>
        <dbReference type="EC" id="2.7.13.3"/>
    </reaction>
</comment>
<dbReference type="PANTHER" id="PTHR45436:SF5">
    <property type="entry name" value="SENSOR HISTIDINE KINASE TRCS"/>
    <property type="match status" value="1"/>
</dbReference>
<sequence length="491" mass="52083">MARRRHFPAGRWGRLPLRVRLIAGFAAAMLVVLTGAGAFVYLRVRYALDLRLDEDLAAQSTQLTGAARAGTPLPAAARTGPGEYWQLLDASNHVLAASPGLPAGSLLTSGQLERALHQPVRADRGTLLPISARPLRLYAVPVRPEAVPPAGQPAVTVAAVRRDQRDEALRELIGQLALANLAALAVASLVGYRLARAALGPVERYRGEAARIAAGATGVRLAVPATDDEVARLGRTLNDMLAALEAALERERQFINDASHELRTPLTLLATELELALRRPRTAAELEQTVRSAAADTAHLIALADALLAVGVQPIQEDTAPAVDLTAMLTGLVGRYRAGVGAGPDGLRCQAEPDLTVRGDATRLGQVVTNLLDNAIRYGALPITVTATRAEDLIRIMVHDMGGGIDREFLPHATERFRRADAARTSPGTGLGLSLVEAIVRAHHGELRICSAGTHHRVDLRFDLPCDHPAGGTTVTVLLPAPADRPPVRPA</sequence>
<dbReference type="AlphaFoldDB" id="A0A317K5W3"/>
<evidence type="ECO:0000256" key="10">
    <source>
        <dbReference type="ARBA" id="ARBA00023136"/>
    </source>
</evidence>
<evidence type="ECO:0000256" key="11">
    <source>
        <dbReference type="SAM" id="Phobius"/>
    </source>
</evidence>
<dbReference type="InterPro" id="IPR005467">
    <property type="entry name" value="His_kinase_dom"/>
</dbReference>
<dbReference type="Gene3D" id="6.10.340.10">
    <property type="match status" value="1"/>
</dbReference>
<feature type="transmembrane region" description="Helical" evidence="11">
    <location>
        <begin position="21"/>
        <end position="42"/>
    </location>
</feature>
<comment type="subcellular location">
    <subcellularLocation>
        <location evidence="2">Cell membrane</location>
    </subcellularLocation>
</comment>
<keyword evidence="10 11" id="KW-0472">Membrane</keyword>
<gene>
    <name evidence="14" type="ORF">DLJ46_11795</name>
</gene>
<evidence type="ECO:0000256" key="8">
    <source>
        <dbReference type="ARBA" id="ARBA00022989"/>
    </source>
</evidence>
<dbReference type="InterPro" id="IPR004358">
    <property type="entry name" value="Sig_transdc_His_kin-like_C"/>
</dbReference>
<dbReference type="PRINTS" id="PR00344">
    <property type="entry name" value="BCTRLSENSOR"/>
</dbReference>
<dbReference type="OrthoDB" id="9786919at2"/>
<comment type="caution">
    <text evidence="14">The sequence shown here is derived from an EMBL/GenBank/DDBJ whole genome shotgun (WGS) entry which is preliminary data.</text>
</comment>
<dbReference type="SMART" id="SM00387">
    <property type="entry name" value="HATPase_c"/>
    <property type="match status" value="1"/>
</dbReference>
<dbReference type="Gene3D" id="3.30.565.10">
    <property type="entry name" value="Histidine kinase-like ATPase, C-terminal domain"/>
    <property type="match status" value="1"/>
</dbReference>
<dbReference type="InterPro" id="IPR003594">
    <property type="entry name" value="HATPase_dom"/>
</dbReference>
<dbReference type="InterPro" id="IPR003661">
    <property type="entry name" value="HisK_dim/P_dom"/>
</dbReference>
<keyword evidence="6 11" id="KW-0812">Transmembrane</keyword>
<evidence type="ECO:0000256" key="7">
    <source>
        <dbReference type="ARBA" id="ARBA00022777"/>
    </source>
</evidence>
<dbReference type="EC" id="2.7.13.3" evidence="3"/>
<proteinExistence type="predicted"/>
<dbReference type="InterPro" id="IPR003660">
    <property type="entry name" value="HAMP_dom"/>
</dbReference>
<evidence type="ECO:0000256" key="4">
    <source>
        <dbReference type="ARBA" id="ARBA00022553"/>
    </source>
</evidence>
<dbReference type="Pfam" id="PF02518">
    <property type="entry name" value="HATPase_c"/>
    <property type="match status" value="1"/>
</dbReference>
<accession>A0A317K5W3</accession>
<dbReference type="SUPFAM" id="SSF158472">
    <property type="entry name" value="HAMP domain-like"/>
    <property type="match status" value="1"/>
</dbReference>
<reference evidence="15" key="1">
    <citation type="submission" date="2018-05" db="EMBL/GenBank/DDBJ databases">
        <title>Micromonospora globispora sp. nov. and Micromonospora rugosa sp. nov., isolated from marine sediment.</title>
        <authorList>
            <person name="Carro L."/>
            <person name="Aysel V."/>
            <person name="Cetin D."/>
            <person name="Igual J.M."/>
            <person name="Klenk H.-P."/>
            <person name="Trujillo M.E."/>
            <person name="Sahin N."/>
        </authorList>
    </citation>
    <scope>NUCLEOTIDE SEQUENCE [LARGE SCALE GENOMIC DNA]</scope>
    <source>
        <strain evidence="15">S2904</strain>
    </source>
</reference>
<keyword evidence="15" id="KW-1185">Reference proteome</keyword>
<dbReference type="Proteomes" id="UP000245683">
    <property type="component" value="Unassembled WGS sequence"/>
</dbReference>
<dbReference type="PROSITE" id="PS50109">
    <property type="entry name" value="HIS_KIN"/>
    <property type="match status" value="1"/>
</dbReference>
<dbReference type="SUPFAM" id="SSF47384">
    <property type="entry name" value="Homodimeric domain of signal transducing histidine kinase"/>
    <property type="match status" value="1"/>
</dbReference>
<evidence type="ECO:0000256" key="9">
    <source>
        <dbReference type="ARBA" id="ARBA00023012"/>
    </source>
</evidence>
<evidence type="ECO:0000313" key="14">
    <source>
        <dbReference type="EMBL" id="PWU48543.1"/>
    </source>
</evidence>
<dbReference type="SUPFAM" id="SSF55874">
    <property type="entry name" value="ATPase domain of HSP90 chaperone/DNA topoisomerase II/histidine kinase"/>
    <property type="match status" value="1"/>
</dbReference>
<dbReference type="InterPro" id="IPR050428">
    <property type="entry name" value="TCS_sensor_his_kinase"/>
</dbReference>
<dbReference type="Pfam" id="PF00512">
    <property type="entry name" value="HisKA"/>
    <property type="match status" value="1"/>
</dbReference>
<keyword evidence="5" id="KW-0808">Transferase</keyword>
<dbReference type="PANTHER" id="PTHR45436">
    <property type="entry name" value="SENSOR HISTIDINE KINASE YKOH"/>
    <property type="match status" value="1"/>
</dbReference>
<dbReference type="InterPro" id="IPR036890">
    <property type="entry name" value="HATPase_C_sf"/>
</dbReference>
<dbReference type="CDD" id="cd06225">
    <property type="entry name" value="HAMP"/>
    <property type="match status" value="1"/>
</dbReference>
<evidence type="ECO:0000256" key="5">
    <source>
        <dbReference type="ARBA" id="ARBA00022679"/>
    </source>
</evidence>
<dbReference type="SMART" id="SM00388">
    <property type="entry name" value="HisKA"/>
    <property type="match status" value="1"/>
</dbReference>
<dbReference type="CDD" id="cd00075">
    <property type="entry name" value="HATPase"/>
    <property type="match status" value="1"/>
</dbReference>
<evidence type="ECO:0000256" key="1">
    <source>
        <dbReference type="ARBA" id="ARBA00000085"/>
    </source>
</evidence>
<keyword evidence="7 14" id="KW-0418">Kinase</keyword>
<evidence type="ECO:0000259" key="13">
    <source>
        <dbReference type="PROSITE" id="PS50885"/>
    </source>
</evidence>
<dbReference type="InterPro" id="IPR036097">
    <property type="entry name" value="HisK_dim/P_sf"/>
</dbReference>
<feature type="domain" description="Histidine kinase" evidence="12">
    <location>
        <begin position="257"/>
        <end position="483"/>
    </location>
</feature>
<keyword evidence="9" id="KW-0902">Two-component regulatory system</keyword>
<keyword evidence="4" id="KW-0597">Phosphoprotein</keyword>
<dbReference type="Gene3D" id="1.10.287.130">
    <property type="match status" value="1"/>
</dbReference>
<evidence type="ECO:0000256" key="3">
    <source>
        <dbReference type="ARBA" id="ARBA00012438"/>
    </source>
</evidence>
<dbReference type="GO" id="GO:0005886">
    <property type="term" value="C:plasma membrane"/>
    <property type="evidence" value="ECO:0007669"/>
    <property type="project" value="UniProtKB-SubCell"/>
</dbReference>
<protein>
    <recommendedName>
        <fullName evidence="3">histidine kinase</fullName>
        <ecNumber evidence="3">2.7.13.3</ecNumber>
    </recommendedName>
</protein>
<keyword evidence="8 11" id="KW-1133">Transmembrane helix</keyword>